<comment type="caution">
    <text evidence="2">The sequence shown here is derived from an EMBL/GenBank/DDBJ whole genome shotgun (WGS) entry which is preliminary data.</text>
</comment>
<protein>
    <submittedName>
        <fullName evidence="2">Uncharacterized protein</fullName>
    </submittedName>
</protein>
<evidence type="ECO:0000313" key="2">
    <source>
        <dbReference type="EMBL" id="CAE7757742.1"/>
    </source>
</evidence>
<sequence>MDLVIPEHDDKALHQLLDSLGSASALPTLLPQGWDKASALKRLSDHLALIDSEISRKLKGLDDLNSHLKNLQSQERTDMQAAGANPVSTSERVLEVKPPELAATSARPGVVGGHSTPRVYQSSHQSLGMTRQFSPAPQVASPGVISQWQVVPAVPAPQHLQQPQRLQRLASAPAGWRAVQAVQASARPWPGATLLGSGPQRYTLSSADVRSGSAGPAARIQSPGAVLQPPHGLHGAFVAPAPGSPVVVTSVRGGSPVPQARSRCASPQAVAGAAVPGVFARTPRSNAQPSRQWNPQAAPSQVSSRFILVTPQMEAVHPGRCVTPRRVPSRPPAGVPSRVPFPGYTPRR</sequence>
<name>A0A812Y388_SYMPI</name>
<organism evidence="2 3">
    <name type="scientific">Symbiodinium pilosum</name>
    <name type="common">Dinoflagellate</name>
    <dbReference type="NCBI Taxonomy" id="2952"/>
    <lineage>
        <taxon>Eukaryota</taxon>
        <taxon>Sar</taxon>
        <taxon>Alveolata</taxon>
        <taxon>Dinophyceae</taxon>
        <taxon>Suessiales</taxon>
        <taxon>Symbiodiniaceae</taxon>
        <taxon>Symbiodinium</taxon>
    </lineage>
</organism>
<dbReference type="AlphaFoldDB" id="A0A812Y388"/>
<accession>A0A812Y388</accession>
<feature type="region of interest" description="Disordered" evidence="1">
    <location>
        <begin position="321"/>
        <end position="348"/>
    </location>
</feature>
<evidence type="ECO:0000313" key="3">
    <source>
        <dbReference type="Proteomes" id="UP000649617"/>
    </source>
</evidence>
<proteinExistence type="predicted"/>
<dbReference type="OrthoDB" id="421416at2759"/>
<dbReference type="Proteomes" id="UP000649617">
    <property type="component" value="Unassembled WGS sequence"/>
</dbReference>
<dbReference type="EMBL" id="CAJNIZ010046845">
    <property type="protein sequence ID" value="CAE7757742.1"/>
    <property type="molecule type" value="Genomic_DNA"/>
</dbReference>
<evidence type="ECO:0000256" key="1">
    <source>
        <dbReference type="SAM" id="MobiDB-lite"/>
    </source>
</evidence>
<gene>
    <name evidence="2" type="ORF">SPIL2461_LOCUS22053</name>
</gene>
<keyword evidence="3" id="KW-1185">Reference proteome</keyword>
<reference evidence="2" key="1">
    <citation type="submission" date="2021-02" db="EMBL/GenBank/DDBJ databases">
        <authorList>
            <person name="Dougan E. K."/>
            <person name="Rhodes N."/>
            <person name="Thang M."/>
            <person name="Chan C."/>
        </authorList>
    </citation>
    <scope>NUCLEOTIDE SEQUENCE</scope>
</reference>